<feature type="compositionally biased region" description="Low complexity" evidence="1">
    <location>
        <begin position="744"/>
        <end position="753"/>
    </location>
</feature>
<feature type="compositionally biased region" description="Low complexity" evidence="1">
    <location>
        <begin position="595"/>
        <end position="619"/>
    </location>
</feature>
<protein>
    <submittedName>
        <fullName evidence="2">Uncharacterized protein</fullName>
    </submittedName>
</protein>
<dbReference type="KEGG" id="phet:94291136"/>
<feature type="compositionally biased region" description="Pro residues" evidence="1">
    <location>
        <begin position="731"/>
        <end position="743"/>
    </location>
</feature>
<proteinExistence type="predicted"/>
<reference evidence="2 3" key="1">
    <citation type="submission" date="2021-02" db="EMBL/GenBank/DDBJ databases">
        <title>Porcisia hertigi Genome sequencing and assembly.</title>
        <authorList>
            <person name="Almutairi H."/>
            <person name="Gatherer D."/>
        </authorList>
    </citation>
    <scope>NUCLEOTIDE SEQUENCE [LARGE SCALE GENOMIC DNA]</scope>
    <source>
        <strain evidence="2 3">C119</strain>
    </source>
</reference>
<keyword evidence="3" id="KW-1185">Reference proteome</keyword>
<feature type="compositionally biased region" description="Basic and acidic residues" evidence="1">
    <location>
        <begin position="384"/>
        <end position="399"/>
    </location>
</feature>
<dbReference type="EMBL" id="JAFJZO010000021">
    <property type="protein sequence ID" value="KAG5505754.1"/>
    <property type="molecule type" value="Genomic_DNA"/>
</dbReference>
<sequence>MLREARRRKQVVADKIGHEEYIYRLNGDPFTHQEAIRERQQGNFDPRQLPAAGARVVRVAGARGAAGPSRPPFAVDNDTDYNGGGGARHGRGALLAPVIPAPAAGPSFNNGPGLNAPLPGGYNGGAPPGVNYTSPFGGGMGGRPYPLVSHAQPVAAALSPVLPALAPVSDLPPPLPAVYKPKPPLTFHNIPVVGAGAPPLSFSPLPEHPTPGRVHCPSGDAGTPRFTAALAYAAPMNKGEARPMTSPQVLPALNNGGTPAVGALPTHASRPNTSGGALGGGGGGGFIIGSDGLSAAEERHREKMAARQRAIELQQENARQMLEQQLRKKAERELEIQEDRLAEQRLRREREEVARREQAEVDREKRDMELRMMGPVAAQAILEQKQRETQERREAEAAARRNRGKSSPASAAEPTPEEKPVPSMASLPPTSDNVAPTSSPSQSPAGGMFPLASRPSLPPTASASAFHYLMDSKLGGRLCPLPQPSLTLFNQPLANVCSRAAPLPNLETQSIRRELQRITTLLEEQNLQQQRARDSSILGANVAPHPFHGGAPLPTTASGAGTYLTTGGLSPFFSAGGSAPLGSAQGNNTGPYRPCPTGGTLPLPPLSTAAPLAPSSPGACALSEGGIRPWQGLFAPYAGPPATAAGDSALSAPPGSVLQFTSPITENDVELPTEPSQFIGPMKAPVAAMPSPSVTLEEEVTFVRPRPTSTSSSSAFSADVTKANSSHRAVSPPPPSPPSPSPPSSAAAAAAAAMATSTHLSEAASPLGSLSALFSTPGVDSLESSPSGKGPLSDGHRSPSVPVELMTEAEDEEETEGRGGAPMMSAVGDRSDGSQDDDYHDSFTDSIECDVEA</sequence>
<feature type="compositionally biased region" description="Low complexity" evidence="1">
    <location>
        <begin position="702"/>
        <end position="721"/>
    </location>
</feature>
<comment type="caution">
    <text evidence="2">The sequence shown here is derived from an EMBL/GenBank/DDBJ whole genome shotgun (WGS) entry which is preliminary data.</text>
</comment>
<name>A0A836I5X8_9TRYP</name>
<dbReference type="OrthoDB" id="267127at2759"/>
<organism evidence="2 3">
    <name type="scientific">Porcisia hertigi</name>
    <dbReference type="NCBI Taxonomy" id="2761500"/>
    <lineage>
        <taxon>Eukaryota</taxon>
        <taxon>Discoba</taxon>
        <taxon>Euglenozoa</taxon>
        <taxon>Kinetoplastea</taxon>
        <taxon>Metakinetoplastina</taxon>
        <taxon>Trypanosomatida</taxon>
        <taxon>Trypanosomatidae</taxon>
        <taxon>Leishmaniinae</taxon>
        <taxon>Porcisia</taxon>
    </lineage>
</organism>
<dbReference type="Proteomes" id="UP000674318">
    <property type="component" value="Chromosome 21"/>
</dbReference>
<evidence type="ECO:0000313" key="2">
    <source>
        <dbReference type="EMBL" id="KAG5505754.1"/>
    </source>
</evidence>
<dbReference type="RefSeq" id="XP_067757422.1">
    <property type="nucleotide sequence ID" value="XM_067901059.1"/>
</dbReference>
<feature type="region of interest" description="Disordered" evidence="1">
    <location>
        <begin position="383"/>
        <end position="456"/>
    </location>
</feature>
<feature type="region of interest" description="Disordered" evidence="1">
    <location>
        <begin position="580"/>
        <end position="619"/>
    </location>
</feature>
<accession>A0A836I5X8</accession>
<dbReference type="AlphaFoldDB" id="A0A836I5X8"/>
<feature type="region of interest" description="Disordered" evidence="1">
    <location>
        <begin position="347"/>
        <end position="370"/>
    </location>
</feature>
<feature type="region of interest" description="Disordered" evidence="1">
    <location>
        <begin position="702"/>
        <end position="853"/>
    </location>
</feature>
<gene>
    <name evidence="2" type="ORF">JKF63_05090</name>
</gene>
<feature type="compositionally biased region" description="Polar residues" evidence="1">
    <location>
        <begin position="428"/>
        <end position="444"/>
    </location>
</feature>
<evidence type="ECO:0000313" key="3">
    <source>
        <dbReference type="Proteomes" id="UP000674318"/>
    </source>
</evidence>
<dbReference type="GeneID" id="94291136"/>
<evidence type="ECO:0000256" key="1">
    <source>
        <dbReference type="SAM" id="MobiDB-lite"/>
    </source>
</evidence>